<dbReference type="EMBL" id="JBFTEZ010000002">
    <property type="protein sequence ID" value="MEX6465631.1"/>
    <property type="molecule type" value="Genomic_DNA"/>
</dbReference>
<gene>
    <name evidence="3" type="ORF">AB6N35_15030</name>
    <name evidence="4" type="ORF">EDD19_102142</name>
    <name evidence="2" type="ORF">M3D93_12350</name>
</gene>
<dbReference type="Proteomes" id="UP001206890">
    <property type="component" value="Unassembled WGS sequence"/>
</dbReference>
<organism evidence="4 5">
    <name type="scientific">Dietzia cinnamea</name>
    <dbReference type="NCBI Taxonomy" id="321318"/>
    <lineage>
        <taxon>Bacteria</taxon>
        <taxon>Bacillati</taxon>
        <taxon>Actinomycetota</taxon>
        <taxon>Actinomycetes</taxon>
        <taxon>Mycobacteriales</taxon>
        <taxon>Dietziaceae</taxon>
        <taxon>Dietzia</taxon>
    </lineage>
</organism>
<sequence>MDRVVKPLVMALTAAGLVVAFLYLLYLGWSMFRASEHLSVRGLGVGILLLAVVGAWATWAIVRNGLELQKISAAAAAEGVELDLTGLDRRPSGRLERDAADELFDRVSAEYQAAPDDWRSTYRLARAYDHAGDRVRAREMMRTAISLHEAESAPGGDPR</sequence>
<dbReference type="EMBL" id="JALXTC010000064">
    <property type="protein sequence ID" value="MCT2118532.1"/>
    <property type="molecule type" value="Genomic_DNA"/>
</dbReference>
<accession>A0A4R3ZZ42</accession>
<reference evidence="4 5" key="1">
    <citation type="submission" date="2019-03" db="EMBL/GenBank/DDBJ databases">
        <title>Root nodule microbial communities of legume samples collected from USA, Mexico and Botswana.</title>
        <authorList>
            <person name="Hirsch A."/>
        </authorList>
    </citation>
    <scope>NUCLEOTIDE SEQUENCE [LARGE SCALE GENOMIC DNA]</scope>
    <source>
        <strain evidence="4 5">55</strain>
    </source>
</reference>
<protein>
    <recommendedName>
        <fullName evidence="7">Tetratricopeptide repeat protein</fullName>
    </recommendedName>
</protein>
<dbReference type="AlphaFoldDB" id="A0A4R3ZZ42"/>
<evidence type="ECO:0000256" key="1">
    <source>
        <dbReference type="SAM" id="Phobius"/>
    </source>
</evidence>
<comment type="caution">
    <text evidence="4">The sequence shown here is derived from an EMBL/GenBank/DDBJ whole genome shotgun (WGS) entry which is preliminary data.</text>
</comment>
<evidence type="ECO:0000313" key="5">
    <source>
        <dbReference type="Proteomes" id="UP000295805"/>
    </source>
</evidence>
<reference evidence="2" key="2">
    <citation type="submission" date="2022-04" db="EMBL/GenBank/DDBJ databases">
        <title>Human microbiome associated bacterial genomes.</title>
        <authorList>
            <person name="Sandstrom S."/>
            <person name="Salamzade R."/>
            <person name="Kalan L.R."/>
        </authorList>
    </citation>
    <scope>NUCLEOTIDE SEQUENCE</scope>
    <source>
        <strain evidence="2">P3-SID1762</strain>
    </source>
</reference>
<name>A0A4R3ZZ42_9ACTN</name>
<reference evidence="6" key="3">
    <citation type="submission" date="2024-07" db="EMBL/GenBank/DDBJ databases">
        <title>Pseudomonas strain that inhibits Aeromonas fish pathogens.</title>
        <authorList>
            <person name="Wildschutte H."/>
        </authorList>
    </citation>
    <scope>NUCLEOTIDE SEQUENCE [LARGE SCALE GENOMIC DNA]</scope>
    <source>
        <strain evidence="6">n60</strain>
    </source>
</reference>
<keyword evidence="6" id="KW-1185">Reference proteome</keyword>
<feature type="transmembrane region" description="Helical" evidence="1">
    <location>
        <begin position="7"/>
        <end position="26"/>
    </location>
</feature>
<evidence type="ECO:0008006" key="7">
    <source>
        <dbReference type="Google" id="ProtNLM"/>
    </source>
</evidence>
<keyword evidence="1" id="KW-0472">Membrane</keyword>
<evidence type="ECO:0000313" key="6">
    <source>
        <dbReference type="Proteomes" id="UP001560293"/>
    </source>
</evidence>
<evidence type="ECO:0000313" key="4">
    <source>
        <dbReference type="EMBL" id="TCW26244.1"/>
    </source>
</evidence>
<dbReference type="GeneID" id="89530719"/>
<evidence type="ECO:0000313" key="2">
    <source>
        <dbReference type="EMBL" id="MCT2118532.1"/>
    </source>
</evidence>
<dbReference type="Proteomes" id="UP001560293">
    <property type="component" value="Unassembled WGS sequence"/>
</dbReference>
<evidence type="ECO:0000313" key="3">
    <source>
        <dbReference type="EMBL" id="MEX6465631.1"/>
    </source>
</evidence>
<dbReference type="RefSeq" id="WP_061227729.1">
    <property type="nucleotide sequence ID" value="NZ_CP143053.1"/>
</dbReference>
<dbReference type="EMBL" id="SMCX01000002">
    <property type="protein sequence ID" value="TCW26244.1"/>
    <property type="molecule type" value="Genomic_DNA"/>
</dbReference>
<keyword evidence="1" id="KW-1133">Transmembrane helix</keyword>
<dbReference type="Proteomes" id="UP000295805">
    <property type="component" value="Unassembled WGS sequence"/>
</dbReference>
<proteinExistence type="predicted"/>
<reference evidence="3" key="4">
    <citation type="submission" date="2024-07" db="EMBL/GenBank/DDBJ databases">
        <authorList>
            <person name="Wildschutte H."/>
        </authorList>
    </citation>
    <scope>NUCLEOTIDE SEQUENCE</scope>
    <source>
        <strain evidence="3">N60</strain>
    </source>
</reference>
<keyword evidence="1" id="KW-0812">Transmembrane</keyword>
<feature type="transmembrane region" description="Helical" evidence="1">
    <location>
        <begin position="38"/>
        <end position="62"/>
    </location>
</feature>